<dbReference type="UniPathway" id="UPA00378"/>
<evidence type="ECO:0000256" key="18">
    <source>
        <dbReference type="ARBA" id="ARBA00043835"/>
    </source>
</evidence>
<keyword evidence="9 19" id="KW-0808">Transferase</keyword>
<dbReference type="PANTHER" id="PTHR11927">
    <property type="entry name" value="GALACTOSIDE 2-L-FUCOSYLTRANSFERASE"/>
    <property type="match status" value="1"/>
</dbReference>
<evidence type="ECO:0000256" key="5">
    <source>
        <dbReference type="ARBA" id="ARBA00004447"/>
    </source>
</evidence>
<dbReference type="GO" id="GO:0006629">
    <property type="term" value="P:lipid metabolic process"/>
    <property type="evidence" value="ECO:0007669"/>
    <property type="project" value="UniProtKB-KW"/>
</dbReference>
<dbReference type="EC" id="2.4.1.-" evidence="19"/>
<organism evidence="20 22">
    <name type="scientific">Heterocephalus glaber</name>
    <name type="common">Naked mole rat</name>
    <dbReference type="NCBI Taxonomy" id="10181"/>
    <lineage>
        <taxon>Eukaryota</taxon>
        <taxon>Metazoa</taxon>
        <taxon>Chordata</taxon>
        <taxon>Craniata</taxon>
        <taxon>Vertebrata</taxon>
        <taxon>Euteleostomi</taxon>
        <taxon>Mammalia</taxon>
        <taxon>Eutheria</taxon>
        <taxon>Euarchontoglires</taxon>
        <taxon>Glires</taxon>
        <taxon>Rodentia</taxon>
        <taxon>Hystricomorpha</taxon>
        <taxon>Bathyergidae</taxon>
        <taxon>Heterocephalus</taxon>
    </lineage>
</organism>
<comment type="similarity">
    <text evidence="7 19">Belongs to the glycosyltransferase 11 family.</text>
</comment>
<evidence type="ECO:0000256" key="4">
    <source>
        <dbReference type="ARBA" id="ARBA00001441"/>
    </source>
</evidence>
<dbReference type="Pfam" id="PF01531">
    <property type="entry name" value="Glyco_transf_11"/>
    <property type="match status" value="1"/>
</dbReference>
<evidence type="ECO:0000256" key="3">
    <source>
        <dbReference type="ARBA" id="ARBA00001422"/>
    </source>
</evidence>
<evidence type="ECO:0000256" key="10">
    <source>
        <dbReference type="ARBA" id="ARBA00022692"/>
    </source>
</evidence>
<comment type="catalytic activity">
    <reaction evidence="3">
        <text>a beta-D-Gal-(1-&gt;3)-beta-D-GlcNAc-(1-&gt;3)-beta-D-Gal-(1-&gt;4)-beta-D-Glc-(1&lt;-&gt;1')-Cer(d18:1(4E)) + GDP-beta-L-fucose = alpha-L-fucosyl-(1-&gt;2)- beta-D-galactosyl-(1-&gt;3)-N-acetyl-beta-D-glucosaminyl-(1-&gt;3)-beta-D-galactosyl-(1-&gt;4)-beta-D-glucosyl-(1&lt;-&gt;1')-N-acylsphing-4-enine + GDP + H(+)</text>
        <dbReference type="Rhea" id="RHEA:32175"/>
        <dbReference type="ChEBI" id="CHEBI:15378"/>
        <dbReference type="ChEBI" id="CHEBI:17292"/>
        <dbReference type="ChEBI" id="CHEBI:28743"/>
        <dbReference type="ChEBI" id="CHEBI:57273"/>
        <dbReference type="ChEBI" id="CHEBI:58189"/>
        <dbReference type="EC" id="2.4.1.69"/>
    </reaction>
    <physiologicalReaction direction="left-to-right" evidence="3">
        <dbReference type="Rhea" id="RHEA:32176"/>
    </physiologicalReaction>
</comment>
<sequence length="149" mass="17172">MHATLAPGFQITLPELAPKVESHMLWQELQLHDWMSEEYLRLKDPFLKLFGFSCSWTTFHHLLEQICSEFTLHDHLSEGPQGFLRELCLQDNGQKGNRGKDFALLTAVQPHHHDHWHFGFWAGYLAGSNNTIYLASFTLLDSVPEDLQA</sequence>
<protein>
    <recommendedName>
        <fullName evidence="19">L-Fucosyltransferase</fullName>
        <ecNumber evidence="19">2.4.1.-</ecNumber>
    </recommendedName>
</protein>
<evidence type="ECO:0000256" key="15">
    <source>
        <dbReference type="ARBA" id="ARBA00023136"/>
    </source>
</evidence>
<keyword evidence="8 19" id="KW-0328">Glycosyltransferase</keyword>
<dbReference type="AlphaFoldDB" id="G5BTF9"/>
<comment type="subcellular location">
    <subcellularLocation>
        <location evidence="5 19">Golgi apparatus</location>
        <location evidence="5 19">Golgi stack membrane</location>
        <topology evidence="5 19">Single-pass type II membrane protein</topology>
    </subcellularLocation>
</comment>
<comment type="catalytic activity">
    <reaction evidence="4">
        <text>a beta-D-galactosyl-(1-&gt;4)-N-acetyl-beta-D-glucosaminyl derivative + GDP-beta-L-fucose = an alpha-L-Fuc-(1-&gt;2)-beta-D-Gal-(1-&gt;4)-beta-D-GlcNAc derivative + GDP + H(+)</text>
        <dbReference type="Rhea" id="RHEA:50668"/>
        <dbReference type="ChEBI" id="CHEBI:15378"/>
        <dbReference type="ChEBI" id="CHEBI:57273"/>
        <dbReference type="ChEBI" id="CHEBI:58189"/>
        <dbReference type="ChEBI" id="CHEBI:133507"/>
        <dbReference type="ChEBI" id="CHEBI:133510"/>
        <dbReference type="EC" id="2.4.1.344"/>
    </reaction>
</comment>
<evidence type="ECO:0000256" key="13">
    <source>
        <dbReference type="ARBA" id="ARBA00023034"/>
    </source>
</evidence>
<comment type="catalytic activity">
    <reaction evidence="18">
        <text>a ganglioside GA1 + GDP-beta-L-fucose = a ganglioside Fuc-GA1 + GDP + H(+)</text>
        <dbReference type="Rhea" id="RHEA:48320"/>
        <dbReference type="ChEBI" id="CHEBI:15378"/>
        <dbReference type="ChEBI" id="CHEBI:57273"/>
        <dbReference type="ChEBI" id="CHEBI:58189"/>
        <dbReference type="ChEBI" id="CHEBI:88069"/>
        <dbReference type="ChEBI" id="CHEBI:90262"/>
    </reaction>
    <physiologicalReaction direction="left-to-right" evidence="18">
        <dbReference type="Rhea" id="RHEA:48321"/>
    </physiologicalReaction>
</comment>
<dbReference type="InterPro" id="IPR002516">
    <property type="entry name" value="Glyco_trans_11"/>
</dbReference>
<evidence type="ECO:0000256" key="2">
    <source>
        <dbReference type="ARBA" id="ARBA00000758"/>
    </source>
</evidence>
<keyword evidence="16 19" id="KW-0325">Glycoprotein</keyword>
<comment type="catalytic activity">
    <reaction evidence="2">
        <text>beta-D-galactosyl-(1-&gt;3)-N-acetyl-D-galactosamine + GDP-beta-L-fucose = alpha-L-fucosyl-(1-&gt;2)-beta-D-galactosyl-(1-&gt;3)-N-acetyl-D-galactosamine + GDP + H(+)</text>
        <dbReference type="Rhea" id="RHEA:62964"/>
        <dbReference type="ChEBI" id="CHEBI:15378"/>
        <dbReference type="ChEBI" id="CHEBI:57273"/>
        <dbReference type="ChEBI" id="CHEBI:58189"/>
        <dbReference type="ChEBI" id="CHEBI:84728"/>
        <dbReference type="ChEBI" id="CHEBI:546807"/>
    </reaction>
    <physiologicalReaction direction="left-to-right" evidence="2">
        <dbReference type="Rhea" id="RHEA:62965"/>
    </physiologicalReaction>
</comment>
<gene>
    <name evidence="20" type="ORF">GW7_17255</name>
    <name evidence="21" type="ORF">GW7_17256</name>
</gene>
<evidence type="ECO:0000256" key="7">
    <source>
        <dbReference type="ARBA" id="ARBA00009857"/>
    </source>
</evidence>
<evidence type="ECO:0000256" key="19">
    <source>
        <dbReference type="RuleBase" id="RU363129"/>
    </source>
</evidence>
<dbReference type="EMBL" id="JH171743">
    <property type="protein sequence ID" value="EHB12563.1"/>
    <property type="molecule type" value="Genomic_DNA"/>
</dbReference>
<evidence type="ECO:0000256" key="6">
    <source>
        <dbReference type="ARBA" id="ARBA00004922"/>
    </source>
</evidence>
<comment type="catalytic activity">
    <reaction evidence="17">
        <text>a ganglioside GM1 + GDP-beta-L-fucose = a ganglioside Fuc-GM1 + GDP + H(+)</text>
        <dbReference type="Rhea" id="RHEA:48292"/>
        <dbReference type="ChEBI" id="CHEBI:15378"/>
        <dbReference type="ChEBI" id="CHEBI:57273"/>
        <dbReference type="ChEBI" id="CHEBI:58189"/>
        <dbReference type="ChEBI" id="CHEBI:82639"/>
        <dbReference type="ChEBI" id="CHEBI:90189"/>
    </reaction>
    <physiologicalReaction direction="left-to-right" evidence="17">
        <dbReference type="Rhea" id="RHEA:48293"/>
    </physiologicalReaction>
</comment>
<evidence type="ECO:0000256" key="14">
    <source>
        <dbReference type="ARBA" id="ARBA00023098"/>
    </source>
</evidence>
<evidence type="ECO:0000256" key="9">
    <source>
        <dbReference type="ARBA" id="ARBA00022679"/>
    </source>
</evidence>
<dbReference type="EMBL" id="JH171743">
    <property type="protein sequence ID" value="EHB12562.1"/>
    <property type="molecule type" value="Genomic_DNA"/>
</dbReference>
<dbReference type="InParanoid" id="G5BTF9"/>
<dbReference type="Proteomes" id="UP000006813">
    <property type="component" value="Unassembled WGS sequence"/>
</dbReference>
<keyword evidence="11 19" id="KW-0735">Signal-anchor</keyword>
<evidence type="ECO:0000256" key="12">
    <source>
        <dbReference type="ARBA" id="ARBA00022989"/>
    </source>
</evidence>
<dbReference type="PANTHER" id="PTHR11927:SF4">
    <property type="entry name" value="GALACTOSIDE ALPHA-(1,2)-FUCOSYLTRANSFERASE 1"/>
    <property type="match status" value="1"/>
</dbReference>
<keyword evidence="12" id="KW-1133">Transmembrane helix</keyword>
<evidence type="ECO:0000256" key="11">
    <source>
        <dbReference type="ARBA" id="ARBA00022968"/>
    </source>
</evidence>
<dbReference type="STRING" id="10181.G5BTF9"/>
<evidence type="ECO:0000313" key="21">
    <source>
        <dbReference type="EMBL" id="EHB12563.1"/>
    </source>
</evidence>
<evidence type="ECO:0000256" key="1">
    <source>
        <dbReference type="ARBA" id="ARBA00000336"/>
    </source>
</evidence>
<evidence type="ECO:0000313" key="20">
    <source>
        <dbReference type="EMBL" id="EHB12562.1"/>
    </source>
</evidence>
<keyword evidence="15" id="KW-0472">Membrane</keyword>
<evidence type="ECO:0000256" key="17">
    <source>
        <dbReference type="ARBA" id="ARBA00043729"/>
    </source>
</evidence>
<keyword evidence="14" id="KW-0443">Lipid metabolism</keyword>
<evidence type="ECO:0000256" key="8">
    <source>
        <dbReference type="ARBA" id="ARBA00022676"/>
    </source>
</evidence>
<proteinExistence type="inferred from homology"/>
<evidence type="ECO:0000313" key="22">
    <source>
        <dbReference type="Proteomes" id="UP000006813"/>
    </source>
</evidence>
<name>G5BTF9_HETGA</name>
<reference evidence="20 22" key="1">
    <citation type="journal article" date="2011" name="Nature">
        <title>Genome sequencing reveals insights into physiology and longevity of the naked mole rat.</title>
        <authorList>
            <person name="Kim E.B."/>
            <person name="Fang X."/>
            <person name="Fushan A.A."/>
            <person name="Huang Z."/>
            <person name="Lobanov A.V."/>
            <person name="Han L."/>
            <person name="Marino S.M."/>
            <person name="Sun X."/>
            <person name="Turanov A.A."/>
            <person name="Yang P."/>
            <person name="Yim S.H."/>
            <person name="Zhao X."/>
            <person name="Kasaikina M.V."/>
            <person name="Stoletzki N."/>
            <person name="Peng C."/>
            <person name="Polak P."/>
            <person name="Xiong Z."/>
            <person name="Kiezun A."/>
            <person name="Zhu Y."/>
            <person name="Chen Y."/>
            <person name="Kryukov G.V."/>
            <person name="Zhang Q."/>
            <person name="Peshkin L."/>
            <person name="Yang L."/>
            <person name="Bronson R.T."/>
            <person name="Buffenstein R."/>
            <person name="Wang B."/>
            <person name="Han C."/>
            <person name="Li Q."/>
            <person name="Chen L."/>
            <person name="Zhao W."/>
            <person name="Sunyaev S.R."/>
            <person name="Park T.J."/>
            <person name="Zhang G."/>
            <person name="Wang J."/>
            <person name="Gladyshev V.N."/>
        </authorList>
    </citation>
    <scope>NUCLEOTIDE SEQUENCE [LARGE SCALE GENOMIC DNA]</scope>
</reference>
<comment type="pathway">
    <text evidence="6 19">Protein modification; protein glycosylation.</text>
</comment>
<accession>G5BTF9</accession>
<keyword evidence="10" id="KW-0812">Transmembrane</keyword>
<comment type="catalytic activity">
    <reaction evidence="1">
        <text>a neolactoside nLc4Cer(d18:1(4E)) + GDP-beta-L-fucose = a neolactoside IV(2)-alpha-Fuc-nLc4Cer(d18:1(4E)) + GDP + H(+)</text>
        <dbReference type="Rhea" id="RHEA:48304"/>
        <dbReference type="ChEBI" id="CHEBI:15378"/>
        <dbReference type="ChEBI" id="CHEBI:17006"/>
        <dbReference type="ChEBI" id="CHEBI:28691"/>
        <dbReference type="ChEBI" id="CHEBI:57273"/>
        <dbReference type="ChEBI" id="CHEBI:58189"/>
    </reaction>
    <physiologicalReaction direction="left-to-right" evidence="1">
        <dbReference type="Rhea" id="RHEA:48305"/>
    </physiologicalReaction>
</comment>
<evidence type="ECO:0000256" key="16">
    <source>
        <dbReference type="ARBA" id="ARBA00023180"/>
    </source>
</evidence>
<dbReference type="GO" id="GO:0005975">
    <property type="term" value="P:carbohydrate metabolic process"/>
    <property type="evidence" value="ECO:0007669"/>
    <property type="project" value="InterPro"/>
</dbReference>
<dbReference type="GO" id="GO:0032580">
    <property type="term" value="C:Golgi cisterna membrane"/>
    <property type="evidence" value="ECO:0007669"/>
    <property type="project" value="UniProtKB-SubCell"/>
</dbReference>
<keyword evidence="13 19" id="KW-0333">Golgi apparatus</keyword>
<dbReference type="GO" id="GO:0008107">
    <property type="term" value="F:galactoside 2-alpha-L-fucosyltransferase activity"/>
    <property type="evidence" value="ECO:0007669"/>
    <property type="project" value="UniProtKB-EC"/>
</dbReference>